<organism evidence="4 5">
    <name type="scientific">Pelomonas cellulosilytica</name>
    <dbReference type="NCBI Taxonomy" id="2906762"/>
    <lineage>
        <taxon>Bacteria</taxon>
        <taxon>Pseudomonadati</taxon>
        <taxon>Pseudomonadota</taxon>
        <taxon>Betaproteobacteria</taxon>
        <taxon>Burkholderiales</taxon>
        <taxon>Sphaerotilaceae</taxon>
        <taxon>Roseateles</taxon>
    </lineage>
</organism>
<protein>
    <submittedName>
        <fullName evidence="4">CHASE2 domain-containing protein</fullName>
    </submittedName>
</protein>
<evidence type="ECO:0000313" key="4">
    <source>
        <dbReference type="EMBL" id="MCE4554281.1"/>
    </source>
</evidence>
<proteinExistence type="predicted"/>
<evidence type="ECO:0000259" key="3">
    <source>
        <dbReference type="SMART" id="SM01080"/>
    </source>
</evidence>
<dbReference type="Proteomes" id="UP001200741">
    <property type="component" value="Unassembled WGS sequence"/>
</dbReference>
<feature type="region of interest" description="Disordered" evidence="1">
    <location>
        <begin position="1"/>
        <end position="54"/>
    </location>
</feature>
<evidence type="ECO:0000256" key="1">
    <source>
        <dbReference type="SAM" id="MobiDB-lite"/>
    </source>
</evidence>
<dbReference type="RefSeq" id="WP_233371186.1">
    <property type="nucleotide sequence ID" value="NZ_JAJTWU010000002.1"/>
</dbReference>
<feature type="domain" description="CHASE2" evidence="3">
    <location>
        <begin position="87"/>
        <end position="385"/>
    </location>
</feature>
<reference evidence="4 5" key="1">
    <citation type="submission" date="2021-12" db="EMBL/GenBank/DDBJ databases">
        <title>Genome seq of P8.</title>
        <authorList>
            <person name="Seo T."/>
        </authorList>
    </citation>
    <scope>NUCLEOTIDE SEQUENCE [LARGE SCALE GENOMIC DNA]</scope>
    <source>
        <strain evidence="4 5">P8</strain>
    </source>
</reference>
<dbReference type="SMART" id="SM01080">
    <property type="entry name" value="CHASE2"/>
    <property type="match status" value="1"/>
</dbReference>
<accession>A0ABS8XTX2</accession>
<evidence type="ECO:0000256" key="2">
    <source>
        <dbReference type="SAM" id="Phobius"/>
    </source>
</evidence>
<dbReference type="Pfam" id="PF05226">
    <property type="entry name" value="CHASE2"/>
    <property type="match status" value="1"/>
</dbReference>
<dbReference type="EMBL" id="JAJTWU010000002">
    <property type="protein sequence ID" value="MCE4554281.1"/>
    <property type="molecule type" value="Genomic_DNA"/>
</dbReference>
<sequence length="470" mass="51923">MKMRRKKQGVPGNADRNQAAQTPLTTPSATTPPSSASTAQRATPQAHVGRRPTHKPWSAELRHLMLGIVITVAMISLKVAFEHTPWGEAAEQYTYRLLSRVLPEYRRGGTDVVLIDISRIRGGESLEDGKLRPTSRVELQDILTTLAQMRPYSIGVDIDFSPTIDGWVDDSDPEFFKYCLKLKQATPIALGVFRSLREPRAAWLGLPEFASLAGGMWLPPTGLERTPAWTQAPGVADKLPSLGAKLASAHGEEPLSQEDEQGLRRRFRERVVLTQMNKKQLLVGEVLTNHSLVGQLKEAPIRITKAKDLLAHRERIVGRIVIVGDLRPTSGYDSFDIPTEPSGSPGMVVHASNAYTLAAEPVWEFSHTARFGIDLTLSAALIGAAIWLKRSRSSWSTGNATRSQFRALFWLIAVTIAACALAVYSLRVFWLDFFLVAASLLLHPSLEKMLHRRTHNLMSRTHTTAAHSAS</sequence>
<feature type="compositionally biased region" description="Low complexity" evidence="1">
    <location>
        <begin position="18"/>
        <end position="46"/>
    </location>
</feature>
<keyword evidence="2" id="KW-0472">Membrane</keyword>
<keyword evidence="2" id="KW-0812">Transmembrane</keyword>
<name>A0ABS8XTX2_9BURK</name>
<keyword evidence="5" id="KW-1185">Reference proteome</keyword>
<keyword evidence="2" id="KW-1133">Transmembrane helix</keyword>
<feature type="transmembrane region" description="Helical" evidence="2">
    <location>
        <begin position="408"/>
        <end position="427"/>
    </location>
</feature>
<comment type="caution">
    <text evidence="4">The sequence shown here is derived from an EMBL/GenBank/DDBJ whole genome shotgun (WGS) entry which is preliminary data.</text>
</comment>
<evidence type="ECO:0000313" key="5">
    <source>
        <dbReference type="Proteomes" id="UP001200741"/>
    </source>
</evidence>
<dbReference type="InterPro" id="IPR007890">
    <property type="entry name" value="CHASE2"/>
</dbReference>
<feature type="transmembrane region" description="Helical" evidence="2">
    <location>
        <begin position="371"/>
        <end position="388"/>
    </location>
</feature>
<gene>
    <name evidence="4" type="ORF">LXT13_07455</name>
</gene>